<name>A0ABR3J1F3_9AGAR</name>
<comment type="caution">
    <text evidence="3">The sequence shown here is derived from an EMBL/GenBank/DDBJ whole genome shotgun (WGS) entry which is preliminary data.</text>
</comment>
<feature type="transmembrane region" description="Helical" evidence="2">
    <location>
        <begin position="422"/>
        <end position="446"/>
    </location>
</feature>
<keyword evidence="2" id="KW-1133">Transmembrane helix</keyword>
<dbReference type="InterPro" id="IPR021369">
    <property type="entry name" value="DUF2985"/>
</dbReference>
<evidence type="ECO:0000256" key="2">
    <source>
        <dbReference type="SAM" id="Phobius"/>
    </source>
</evidence>
<protein>
    <submittedName>
        <fullName evidence="3">Uncharacterized protein</fullName>
    </submittedName>
</protein>
<organism evidence="3 4">
    <name type="scientific">Hohenbuehelia grisea</name>
    <dbReference type="NCBI Taxonomy" id="104357"/>
    <lineage>
        <taxon>Eukaryota</taxon>
        <taxon>Fungi</taxon>
        <taxon>Dikarya</taxon>
        <taxon>Basidiomycota</taxon>
        <taxon>Agaricomycotina</taxon>
        <taxon>Agaricomycetes</taxon>
        <taxon>Agaricomycetidae</taxon>
        <taxon>Agaricales</taxon>
        <taxon>Pleurotineae</taxon>
        <taxon>Pleurotaceae</taxon>
        <taxon>Hohenbuehelia</taxon>
    </lineage>
</organism>
<feature type="transmembrane region" description="Helical" evidence="2">
    <location>
        <begin position="276"/>
        <end position="299"/>
    </location>
</feature>
<evidence type="ECO:0000256" key="1">
    <source>
        <dbReference type="SAM" id="MobiDB-lite"/>
    </source>
</evidence>
<feature type="compositionally biased region" description="Basic and acidic residues" evidence="1">
    <location>
        <begin position="531"/>
        <end position="544"/>
    </location>
</feature>
<dbReference type="PANTHER" id="PTHR35872:SF2">
    <property type="entry name" value="INTEGRAL MEMBRANE PROTEIN (AFU_ORTHOLOGUE AFUA_5G07110)"/>
    <property type="match status" value="1"/>
</dbReference>
<feature type="compositionally biased region" description="Basic and acidic residues" evidence="1">
    <location>
        <begin position="119"/>
        <end position="128"/>
    </location>
</feature>
<gene>
    <name evidence="3" type="ORF">HGRIS_009488</name>
</gene>
<dbReference type="Pfam" id="PF11204">
    <property type="entry name" value="DUF2985"/>
    <property type="match status" value="1"/>
</dbReference>
<keyword evidence="2" id="KW-0812">Transmembrane</keyword>
<proteinExistence type="predicted"/>
<reference evidence="4" key="1">
    <citation type="submission" date="2024-06" db="EMBL/GenBank/DDBJ databases">
        <title>Multi-omics analyses provide insights into the biosynthesis of the anticancer antibiotic pleurotin in Hohenbuehelia grisea.</title>
        <authorList>
            <person name="Weaver J.A."/>
            <person name="Alberti F."/>
        </authorList>
    </citation>
    <scope>NUCLEOTIDE SEQUENCE [LARGE SCALE GENOMIC DNA]</scope>
    <source>
        <strain evidence="4">T-177</strain>
    </source>
</reference>
<keyword evidence="4" id="KW-1185">Reference proteome</keyword>
<dbReference type="Proteomes" id="UP001556367">
    <property type="component" value="Unassembled WGS sequence"/>
</dbReference>
<feature type="compositionally biased region" description="Basic and acidic residues" evidence="1">
    <location>
        <begin position="56"/>
        <end position="70"/>
    </location>
</feature>
<feature type="region of interest" description="Disordered" evidence="1">
    <location>
        <begin position="516"/>
        <end position="544"/>
    </location>
</feature>
<dbReference type="PANTHER" id="PTHR35872">
    <property type="entry name" value="INTEGRAL MEMBRANE PROTEIN (AFU_ORTHOLOGUE AFUA_5G07110)"/>
    <property type="match status" value="1"/>
</dbReference>
<keyword evidence="2" id="KW-0472">Membrane</keyword>
<accession>A0ABR3J1F3</accession>
<sequence>MAPSVRVKRDKYSALADVSAPPQRPRSGSLFAVFRGPPSPLAGPSSPVRNVQSEDPATRRSQDAQVHDHPVSTLPTRRRTHIDSLVHRHCRKSRSLMLSPLLHPDQTGRSSHHTASRPSHHDLSTQSDRHSDFVTIEGQQADLLVHGSPIDEPGRLGSAFSLDRPPVDGAGFTVDEDGVHHHDDIVEHLDAIDRQVGTVSNLTNAANSIVFPPLPYYSRKPIVILPSSAGPRDQESIHPDRDYEDSLDRHVEDVLKRPSKVRRTLMGVWSFLKTPMGIITGIYGFLVVFWGAALVFFLGKVINLHNDNTQGFWVEVCSQIMNGLFTVTGIGLIPSRVLDTYRIVKIWRYKLRTNRLRAKAGLPQLFDRDDLPDPEYDPNYVHVLTEEEEKDLHRQQVKFHHSQTWYRAHGTETHRAFPINTALLICFLNDGNSIFQIFLCATMWGLNRFQRPAWSTGILIPASFLCGIVSGILIWRGGQKTRRTEKVEELLRAALSSQHPAAHEPKLHEIIARDAAAKPNDDDQSSAPSIPEEREGEVPQEFNEKRLSIVTPVVEEQMTVPSTQALEKMT</sequence>
<evidence type="ECO:0000313" key="3">
    <source>
        <dbReference type="EMBL" id="KAL0949428.1"/>
    </source>
</evidence>
<feature type="region of interest" description="Disordered" evidence="1">
    <location>
        <begin position="1"/>
        <end position="128"/>
    </location>
</feature>
<evidence type="ECO:0000313" key="4">
    <source>
        <dbReference type="Proteomes" id="UP001556367"/>
    </source>
</evidence>
<feature type="transmembrane region" description="Helical" evidence="2">
    <location>
        <begin position="452"/>
        <end position="475"/>
    </location>
</feature>
<dbReference type="EMBL" id="JASNQZ010000012">
    <property type="protein sequence ID" value="KAL0949428.1"/>
    <property type="molecule type" value="Genomic_DNA"/>
</dbReference>